<dbReference type="STRING" id="1549855.AY555_05895"/>
<accession>A0A143DE29</accession>
<evidence type="ECO:0000256" key="6">
    <source>
        <dbReference type="HAMAP-Rule" id="MF_01629"/>
    </source>
</evidence>
<comment type="catalytic activity">
    <reaction evidence="6">
        <text>pyridoxine 5'-phosphate + O2 = pyridoxal 5'-phosphate + H2O2</text>
        <dbReference type="Rhea" id="RHEA:15149"/>
        <dbReference type="ChEBI" id="CHEBI:15379"/>
        <dbReference type="ChEBI" id="CHEBI:16240"/>
        <dbReference type="ChEBI" id="CHEBI:58589"/>
        <dbReference type="ChEBI" id="CHEBI:597326"/>
        <dbReference type="EC" id="1.4.3.5"/>
    </reaction>
</comment>
<dbReference type="Pfam" id="PF01243">
    <property type="entry name" value="PNPOx_N"/>
    <property type="match status" value="1"/>
</dbReference>
<feature type="binding site" evidence="6 7">
    <location>
        <begin position="48"/>
        <end position="53"/>
    </location>
    <ligand>
        <name>FMN</name>
        <dbReference type="ChEBI" id="CHEBI:58210"/>
    </ligand>
</feature>
<dbReference type="PROSITE" id="PS01064">
    <property type="entry name" value="PYRIDOX_OXIDASE"/>
    <property type="match status" value="1"/>
</dbReference>
<evidence type="ECO:0000256" key="5">
    <source>
        <dbReference type="ARBA" id="ARBA00023096"/>
    </source>
</evidence>
<dbReference type="OrthoDB" id="9780392at2"/>
<comment type="cofactor">
    <cofactor evidence="6 7">
        <name>FMN</name>
        <dbReference type="ChEBI" id="CHEBI:58210"/>
    </cofactor>
    <text evidence="6 7">Binds 1 FMN per subunit.</text>
</comment>
<dbReference type="GeneID" id="53316686"/>
<dbReference type="SUPFAM" id="SSF50475">
    <property type="entry name" value="FMN-binding split barrel"/>
    <property type="match status" value="1"/>
</dbReference>
<protein>
    <recommendedName>
        <fullName evidence="6">Pyridoxine/pyridoxamine 5'-phosphate oxidase</fullName>
        <ecNumber evidence="6">1.4.3.5</ecNumber>
    </recommendedName>
    <alternativeName>
        <fullName evidence="6">PNP/PMP oxidase</fullName>
        <shortName evidence="6">PNPOx</shortName>
    </alternativeName>
    <alternativeName>
        <fullName evidence="6">Pyridoxal 5'-phosphate synthase</fullName>
    </alternativeName>
</protein>
<dbReference type="GO" id="GO:0004733">
    <property type="term" value="F:pyridoxamine phosphate oxidase activity"/>
    <property type="evidence" value="ECO:0007669"/>
    <property type="project" value="UniProtKB-UniRule"/>
</dbReference>
<dbReference type="InterPro" id="IPR012349">
    <property type="entry name" value="Split_barrel_FMN-bd"/>
</dbReference>
<evidence type="ECO:0000256" key="4">
    <source>
        <dbReference type="ARBA" id="ARBA00023002"/>
    </source>
</evidence>
<dbReference type="Proteomes" id="UP000076066">
    <property type="component" value="Chromosome"/>
</dbReference>
<comment type="function">
    <text evidence="6">Catalyzes the oxidation of either pyridoxine 5'-phosphate (PNP) or pyridoxamine 5'-phosphate (PMP) into pyridoxal 5'-phosphate (PLP).</text>
</comment>
<keyword evidence="11" id="KW-1185">Reference proteome</keyword>
<feature type="binding site" evidence="6">
    <location>
        <position position="53"/>
    </location>
    <ligand>
        <name>substrate</name>
    </ligand>
</feature>
<feature type="domain" description="Pyridoxamine 5'-phosphate oxidase N-terminal" evidence="8">
    <location>
        <begin position="28"/>
        <end position="143"/>
    </location>
</feature>
<dbReference type="InterPro" id="IPR011576">
    <property type="entry name" value="Pyridox_Oxase_N"/>
</dbReference>
<comment type="caution">
    <text evidence="6">Lacks conserved residue(s) required for the propagation of feature annotation.</text>
</comment>
<evidence type="ECO:0000256" key="7">
    <source>
        <dbReference type="PIRSR" id="PIRSR000190-2"/>
    </source>
</evidence>
<comment type="subunit">
    <text evidence="6">Homodimer.</text>
</comment>
<dbReference type="HAMAP" id="MF_01629">
    <property type="entry name" value="PdxH"/>
    <property type="match status" value="1"/>
</dbReference>
<feature type="binding site" evidence="6 7">
    <location>
        <position position="70"/>
    </location>
    <ligand>
        <name>FMN</name>
        <dbReference type="ChEBI" id="CHEBI:58210"/>
    </ligand>
</feature>
<evidence type="ECO:0000259" key="8">
    <source>
        <dbReference type="Pfam" id="PF01243"/>
    </source>
</evidence>
<evidence type="ECO:0000256" key="1">
    <source>
        <dbReference type="ARBA" id="ARBA00007301"/>
    </source>
</evidence>
<feature type="binding site" evidence="6">
    <location>
        <position position="118"/>
    </location>
    <ligand>
        <name>substrate</name>
    </ligand>
</feature>
<gene>
    <name evidence="6" type="primary">pdxH</name>
    <name evidence="10" type="ORF">AY555_05895</name>
</gene>
<comment type="pathway">
    <text evidence="6">Cofactor metabolism; pyridoxal 5'-phosphate salvage; pyridoxal 5'-phosphate from pyridoxamine 5'-phosphate: step 1/1.</text>
</comment>
<dbReference type="Pfam" id="PF10590">
    <property type="entry name" value="PNP_phzG_C"/>
    <property type="match status" value="1"/>
</dbReference>
<feature type="binding site" evidence="6 7">
    <location>
        <begin position="127"/>
        <end position="128"/>
    </location>
    <ligand>
        <name>FMN</name>
        <dbReference type="ChEBI" id="CHEBI:58210"/>
    </ligand>
</feature>
<feature type="binding site" evidence="6">
    <location>
        <position position="110"/>
    </location>
    <ligand>
        <name>substrate</name>
    </ligand>
</feature>
<comment type="pathway">
    <text evidence="6">Cofactor metabolism; pyridoxal 5'-phosphate salvage; pyridoxal 5'-phosphate from pyridoxine 5'-phosphate: step 1/1.</text>
</comment>
<name>A0A143DE29_9PROT</name>
<comment type="catalytic activity">
    <reaction evidence="6">
        <text>pyridoxamine 5'-phosphate + O2 + H2O = pyridoxal 5'-phosphate + H2O2 + NH4(+)</text>
        <dbReference type="Rhea" id="RHEA:15817"/>
        <dbReference type="ChEBI" id="CHEBI:15377"/>
        <dbReference type="ChEBI" id="CHEBI:15379"/>
        <dbReference type="ChEBI" id="CHEBI:16240"/>
        <dbReference type="ChEBI" id="CHEBI:28938"/>
        <dbReference type="ChEBI" id="CHEBI:58451"/>
        <dbReference type="ChEBI" id="CHEBI:597326"/>
        <dbReference type="EC" id="1.4.3.5"/>
    </reaction>
</comment>
<keyword evidence="3 6" id="KW-0288">FMN</keyword>
<dbReference type="UniPathway" id="UPA01068">
    <property type="reaction ID" value="UER00304"/>
</dbReference>
<dbReference type="GO" id="GO:0008615">
    <property type="term" value="P:pyridoxine biosynthetic process"/>
    <property type="evidence" value="ECO:0007669"/>
    <property type="project" value="UniProtKB-UniRule"/>
</dbReference>
<dbReference type="NCBIfam" id="NF004231">
    <property type="entry name" value="PRK05679.1"/>
    <property type="match status" value="1"/>
</dbReference>
<dbReference type="InterPro" id="IPR019740">
    <property type="entry name" value="Pyridox_Oxase_CS"/>
</dbReference>
<dbReference type="AlphaFoldDB" id="A0A143DE29"/>
<evidence type="ECO:0000256" key="2">
    <source>
        <dbReference type="ARBA" id="ARBA00022630"/>
    </source>
</evidence>
<keyword evidence="5 6" id="KW-0664">Pyridoxine biosynthesis</keyword>
<dbReference type="PANTHER" id="PTHR10851:SF0">
    <property type="entry name" value="PYRIDOXINE-5'-PHOSPHATE OXIDASE"/>
    <property type="match status" value="1"/>
</dbReference>
<feature type="domain" description="Pyridoxine 5'-phosphate oxidase dimerisation C-terminal" evidence="9">
    <location>
        <begin position="159"/>
        <end position="200"/>
    </location>
</feature>
<dbReference type="NCBIfam" id="TIGR00558">
    <property type="entry name" value="pdxH"/>
    <property type="match status" value="1"/>
</dbReference>
<dbReference type="GO" id="GO:0010181">
    <property type="term" value="F:FMN binding"/>
    <property type="evidence" value="ECO:0007669"/>
    <property type="project" value="UniProtKB-UniRule"/>
</dbReference>
<dbReference type="Gene3D" id="2.30.110.10">
    <property type="entry name" value="Electron Transport, Fmn-binding Protein, Chain A"/>
    <property type="match status" value="1"/>
</dbReference>
<evidence type="ECO:0000256" key="3">
    <source>
        <dbReference type="ARBA" id="ARBA00022643"/>
    </source>
</evidence>
<dbReference type="InterPro" id="IPR019576">
    <property type="entry name" value="Pyridoxamine_oxidase_dimer_C"/>
</dbReference>
<dbReference type="RefSeq" id="WP_066134663.1">
    <property type="nucleotide sequence ID" value="NZ_CP014525.1"/>
</dbReference>
<dbReference type="PANTHER" id="PTHR10851">
    <property type="entry name" value="PYRIDOXINE-5-PHOSPHATE OXIDASE"/>
    <property type="match status" value="1"/>
</dbReference>
<feature type="binding site" evidence="6 7">
    <location>
        <begin position="63"/>
        <end position="64"/>
    </location>
    <ligand>
        <name>FMN</name>
        <dbReference type="ChEBI" id="CHEBI:58210"/>
    </ligand>
</feature>
<evidence type="ECO:0000313" key="11">
    <source>
        <dbReference type="Proteomes" id="UP000076066"/>
    </source>
</evidence>
<proteinExistence type="inferred from homology"/>
<feature type="binding site" evidence="6">
    <location>
        <position position="114"/>
    </location>
    <ligand>
        <name>substrate</name>
    </ligand>
</feature>
<feature type="binding site" evidence="6">
    <location>
        <begin position="178"/>
        <end position="180"/>
    </location>
    <ligand>
        <name>substrate</name>
    </ligand>
</feature>
<feature type="binding site" evidence="6 7">
    <location>
        <position position="172"/>
    </location>
    <ligand>
        <name>FMN</name>
        <dbReference type="ChEBI" id="CHEBI:58210"/>
    </ligand>
</feature>
<dbReference type="EC" id="1.4.3.5" evidence="6"/>
<reference evidence="10 11" key="1">
    <citation type="submission" date="2016-02" db="EMBL/GenBank/DDBJ databases">
        <title>Complete Genome of H5569, the type strain of the newly described species Haematospirillium jordaniae.</title>
        <authorList>
            <person name="Nicholson A.C."/>
            <person name="Humrighouse B.W."/>
            <person name="Loparov V."/>
            <person name="McQuiston J.R."/>
        </authorList>
    </citation>
    <scope>NUCLEOTIDE SEQUENCE [LARGE SCALE GENOMIC DNA]</scope>
    <source>
        <strain evidence="10 11">H5569</strain>
    </source>
</reference>
<organism evidence="10 11">
    <name type="scientific">Haematospirillum jordaniae</name>
    <dbReference type="NCBI Taxonomy" id="1549855"/>
    <lineage>
        <taxon>Bacteria</taxon>
        <taxon>Pseudomonadati</taxon>
        <taxon>Pseudomonadota</taxon>
        <taxon>Alphaproteobacteria</taxon>
        <taxon>Rhodospirillales</taxon>
        <taxon>Novispirillaceae</taxon>
        <taxon>Haematospirillum</taxon>
    </lineage>
</organism>
<dbReference type="PIRSF" id="PIRSF000190">
    <property type="entry name" value="Pyd_amn-ph_oxd"/>
    <property type="match status" value="1"/>
</dbReference>
<evidence type="ECO:0000313" key="10">
    <source>
        <dbReference type="EMBL" id="AMW34790.1"/>
    </source>
</evidence>
<feature type="binding site" evidence="6 7">
    <location>
        <position position="182"/>
    </location>
    <ligand>
        <name>FMN</name>
        <dbReference type="ChEBI" id="CHEBI:58210"/>
    </ligand>
</feature>
<comment type="similarity">
    <text evidence="1 6">Belongs to the pyridoxamine 5'-phosphate oxidase family.</text>
</comment>
<feature type="binding site" evidence="6 7">
    <location>
        <position position="92"/>
    </location>
    <ligand>
        <name>FMN</name>
        <dbReference type="ChEBI" id="CHEBI:58210"/>
    </ligand>
</feature>
<dbReference type="InterPro" id="IPR000659">
    <property type="entry name" value="Pyridox_Oxase"/>
</dbReference>
<dbReference type="EMBL" id="CP014525">
    <property type="protein sequence ID" value="AMW34790.1"/>
    <property type="molecule type" value="Genomic_DNA"/>
</dbReference>
<keyword evidence="2 6" id="KW-0285">Flavoprotein</keyword>
<dbReference type="KEGG" id="hjo:AY555_05895"/>
<sequence>MSSISLDENADPIVQFGQWLKAAEVSEPNDPNAMNLATCNAQGYPSSRMVLLKSFDHQGFVFYTNRESHKGTDLLENPRAALCLHWKSLRAQIRVEGRVETVSEAEADAYFASRPRDSRIGAWASSQSRPLGSRFELEKRITTYGLKFGFGDIPRPPYWSGFRVVPAQIEFWRDRPFRLHDRIVYTAETDGTWTTKRLYP</sequence>
<keyword evidence="4 6" id="KW-0560">Oxidoreductase</keyword>
<evidence type="ECO:0000259" key="9">
    <source>
        <dbReference type="Pfam" id="PF10590"/>
    </source>
</evidence>